<dbReference type="AlphaFoldDB" id="A0AAE0IDB6"/>
<feature type="domain" description="DUF8212" evidence="1">
    <location>
        <begin position="91"/>
        <end position="158"/>
    </location>
</feature>
<evidence type="ECO:0000259" key="1">
    <source>
        <dbReference type="Pfam" id="PF26640"/>
    </source>
</evidence>
<reference evidence="2" key="1">
    <citation type="journal article" date="2023" name="Mol. Phylogenet. Evol.">
        <title>Genome-scale phylogeny and comparative genomics of the fungal order Sordariales.</title>
        <authorList>
            <person name="Hensen N."/>
            <person name="Bonometti L."/>
            <person name="Westerberg I."/>
            <person name="Brannstrom I.O."/>
            <person name="Guillou S."/>
            <person name="Cros-Aarteil S."/>
            <person name="Calhoun S."/>
            <person name="Haridas S."/>
            <person name="Kuo A."/>
            <person name="Mondo S."/>
            <person name="Pangilinan J."/>
            <person name="Riley R."/>
            <person name="LaButti K."/>
            <person name="Andreopoulos B."/>
            <person name="Lipzen A."/>
            <person name="Chen C."/>
            <person name="Yan M."/>
            <person name="Daum C."/>
            <person name="Ng V."/>
            <person name="Clum A."/>
            <person name="Steindorff A."/>
            <person name="Ohm R.A."/>
            <person name="Martin F."/>
            <person name="Silar P."/>
            <person name="Natvig D.O."/>
            <person name="Lalanne C."/>
            <person name="Gautier V."/>
            <person name="Ament-Velasquez S.L."/>
            <person name="Kruys A."/>
            <person name="Hutchinson M.I."/>
            <person name="Powell A.J."/>
            <person name="Barry K."/>
            <person name="Miller A.N."/>
            <person name="Grigoriev I.V."/>
            <person name="Debuchy R."/>
            <person name="Gladieux P."/>
            <person name="Hiltunen Thoren M."/>
            <person name="Johannesson H."/>
        </authorList>
    </citation>
    <scope>NUCLEOTIDE SEQUENCE</scope>
    <source>
        <strain evidence="2">CBS 118394</strain>
    </source>
</reference>
<feature type="non-terminal residue" evidence="2">
    <location>
        <position position="308"/>
    </location>
</feature>
<gene>
    <name evidence="2" type="ORF">B0H66DRAFT_461279</name>
</gene>
<evidence type="ECO:0000313" key="2">
    <source>
        <dbReference type="EMBL" id="KAK3322882.1"/>
    </source>
</evidence>
<accession>A0AAE0IDB6</accession>
<sequence length="308" mass="35282">MQELIAPRDLIFFNQDWAQLGTKTGLIDELRIITGIGHDVLIHALPFRYVAVAQKMSWTASRETTRVEDTAYCLLGIFDVNMPLLYGEGNKAFRRLQGEIFRSTPDLSSLAWRVHPRKMAEQEYGGHSGDELVCGVLAESPRWFATCGSIDKFRQRNHHEFVLTHAGIKIQWPLFYEENMASQDRYCGYVLRLDCYNGSLDDAVGISLRKCGPDQFLRVDPNGYSQYQSSWTSEAHLTVSMGSVTEVRYLITDLLLLGTRWSKSGSVSDIWSLTRRTRHDVIQVKRPFWGQFYDAWSSSGFDLQDEVF</sequence>
<dbReference type="Proteomes" id="UP001283341">
    <property type="component" value="Unassembled WGS sequence"/>
</dbReference>
<organism evidence="2 3">
    <name type="scientific">Apodospora peruviana</name>
    <dbReference type="NCBI Taxonomy" id="516989"/>
    <lineage>
        <taxon>Eukaryota</taxon>
        <taxon>Fungi</taxon>
        <taxon>Dikarya</taxon>
        <taxon>Ascomycota</taxon>
        <taxon>Pezizomycotina</taxon>
        <taxon>Sordariomycetes</taxon>
        <taxon>Sordariomycetidae</taxon>
        <taxon>Sordariales</taxon>
        <taxon>Lasiosphaeriaceae</taxon>
        <taxon>Apodospora</taxon>
    </lineage>
</organism>
<reference evidence="2" key="2">
    <citation type="submission" date="2023-06" db="EMBL/GenBank/DDBJ databases">
        <authorList>
            <consortium name="Lawrence Berkeley National Laboratory"/>
            <person name="Haridas S."/>
            <person name="Hensen N."/>
            <person name="Bonometti L."/>
            <person name="Westerberg I."/>
            <person name="Brannstrom I.O."/>
            <person name="Guillou S."/>
            <person name="Cros-Aarteil S."/>
            <person name="Calhoun S."/>
            <person name="Kuo A."/>
            <person name="Mondo S."/>
            <person name="Pangilinan J."/>
            <person name="Riley R."/>
            <person name="Labutti K."/>
            <person name="Andreopoulos B."/>
            <person name="Lipzen A."/>
            <person name="Chen C."/>
            <person name="Yanf M."/>
            <person name="Daum C."/>
            <person name="Ng V."/>
            <person name="Clum A."/>
            <person name="Steindorff A."/>
            <person name="Ohm R."/>
            <person name="Martin F."/>
            <person name="Silar P."/>
            <person name="Natvig D."/>
            <person name="Lalanne C."/>
            <person name="Gautier V."/>
            <person name="Ament-Velasquez S.L."/>
            <person name="Kruys A."/>
            <person name="Hutchinson M.I."/>
            <person name="Powell A.J."/>
            <person name="Barry K."/>
            <person name="Miller A.N."/>
            <person name="Grigoriev I.V."/>
            <person name="Debuchy R."/>
            <person name="Gladieux P."/>
            <person name="Thoren M.H."/>
            <person name="Johannesson H."/>
        </authorList>
    </citation>
    <scope>NUCLEOTIDE SEQUENCE</scope>
    <source>
        <strain evidence="2">CBS 118394</strain>
    </source>
</reference>
<dbReference type="PANTHER" id="PTHR10622">
    <property type="entry name" value="HET DOMAIN-CONTAINING PROTEIN"/>
    <property type="match status" value="1"/>
</dbReference>
<keyword evidence="3" id="KW-1185">Reference proteome</keyword>
<proteinExistence type="predicted"/>
<evidence type="ECO:0000313" key="3">
    <source>
        <dbReference type="Proteomes" id="UP001283341"/>
    </source>
</evidence>
<protein>
    <recommendedName>
        <fullName evidence="1">DUF8212 domain-containing protein</fullName>
    </recommendedName>
</protein>
<name>A0AAE0IDB6_9PEZI</name>
<dbReference type="InterPro" id="IPR058525">
    <property type="entry name" value="DUF8212"/>
</dbReference>
<dbReference type="Pfam" id="PF26640">
    <property type="entry name" value="DUF8212"/>
    <property type="match status" value="1"/>
</dbReference>
<dbReference type="PANTHER" id="PTHR10622:SF12">
    <property type="entry name" value="HET DOMAIN-CONTAINING PROTEIN"/>
    <property type="match status" value="1"/>
</dbReference>
<dbReference type="EMBL" id="JAUEDM010000003">
    <property type="protein sequence ID" value="KAK3322882.1"/>
    <property type="molecule type" value="Genomic_DNA"/>
</dbReference>
<comment type="caution">
    <text evidence="2">The sequence shown here is derived from an EMBL/GenBank/DDBJ whole genome shotgun (WGS) entry which is preliminary data.</text>
</comment>